<sequence length="657" mass="79015">KDETHYYIYKNSKSTIEYEIKNKLNNKISIYVLTPSLHYSGRKICGFFFVDIDFIENKKESIGEITLFNNMYKSNRSYIGSINHIPYLIIGYDTYSFSNFCYIPDNKEHVLIIFIEKESIIKINCFMENYVYIELYERKHIGGEIKKIKLFEEYQQVYIESFTKGEYEIVFKFNVQNDREMSNFFYLQIYIYQINLLDKCVFHNEDDFGEIAEGSSSVYDLNEVDRKIKSKNGKKNKEIGYFNDNNGFIFENESSYYLFKRYLLFLFPKKIDEKIEKKIILPETNNSGFVLKAELVFHKNFLPYKLSLEEDGENILAHESNIYKNKIIITFNILNKNVKYVKLYIYLYDNVHEKLIKDYCPYAYLNIVYTHELEKYREHENDEYQYDTMHLPLFLNNILLKRYEYSDDVEEEDVEIGKVETESGNDKNVRVVPFDKKNGMCIGNQKIEYKFITSNNNMMFFLAERDAFLNIYIYKEGKEDIMLNIYKYKNISKFEKNEILPYDEINKDIQSCCEEIFSHSNVNDINISTYFEKGLYIFKFSEKLPYINMIFSVIWVEIPNVNDIIMGSNINNKYEINRYIEENESKFYFSKELKCGDKKGIFYDENKLKDLEKFVIENMFEKNLYTIYFGNKKKEITISNDSKNIVMYERNTYMFWK</sequence>
<dbReference type="PaxDb" id="73239-Q7R9K3"/>
<protein>
    <submittedName>
        <fullName evidence="1">Uncharacterized protein</fullName>
    </submittedName>
</protein>
<dbReference type="Proteomes" id="UP000008553">
    <property type="component" value="Unassembled WGS sequence"/>
</dbReference>
<evidence type="ECO:0000313" key="2">
    <source>
        <dbReference type="Proteomes" id="UP000008553"/>
    </source>
</evidence>
<proteinExistence type="predicted"/>
<comment type="caution">
    <text evidence="1">The sequence shown here is derived from an EMBL/GenBank/DDBJ whole genome shotgun (WGS) entry which is preliminary data.</text>
</comment>
<dbReference type="InParanoid" id="Q7R9K3"/>
<dbReference type="STRING" id="73239.Q7R9K3"/>
<accession>Q7R9K3</accession>
<dbReference type="AlphaFoldDB" id="Q7R9K3"/>
<keyword evidence="2" id="KW-1185">Reference proteome</keyword>
<reference evidence="1 2" key="1">
    <citation type="journal article" date="2002" name="Nature">
        <title>Genome sequence and comparative analysis of the model rodent malaria parasite Plasmodium yoelii yoelii.</title>
        <authorList>
            <person name="Carlton J.M."/>
            <person name="Angiuoli S.V."/>
            <person name="Suh B.B."/>
            <person name="Kooij T.W."/>
            <person name="Pertea M."/>
            <person name="Silva J.C."/>
            <person name="Ermolaeva M.D."/>
            <person name="Allen J.E."/>
            <person name="Selengut J.D."/>
            <person name="Koo H.L."/>
            <person name="Peterson J.D."/>
            <person name="Pop M."/>
            <person name="Kosack D.S."/>
            <person name="Shumway M.F."/>
            <person name="Bidwell S.L."/>
            <person name="Shallom S.J."/>
            <person name="van Aken S.E."/>
            <person name="Riedmuller S.B."/>
            <person name="Feldblyum T.V."/>
            <person name="Cho J.K."/>
            <person name="Quackenbush J."/>
            <person name="Sedegah M."/>
            <person name="Shoaibi A."/>
            <person name="Cummings L.M."/>
            <person name="Florens L."/>
            <person name="Yates J.R."/>
            <person name="Raine J.D."/>
            <person name="Sinden R.E."/>
            <person name="Harris M.A."/>
            <person name="Cunningham D.A."/>
            <person name="Preiser P.R."/>
            <person name="Bergman L.W."/>
            <person name="Vaidya A.B."/>
            <person name="van Lin L.H."/>
            <person name="Janse C.J."/>
            <person name="Waters A.P."/>
            <person name="Smith H.O."/>
            <person name="White O.R."/>
            <person name="Salzberg S.L."/>
            <person name="Venter J.C."/>
            <person name="Fraser C.M."/>
            <person name="Hoffman S.L."/>
            <person name="Gardner M.J."/>
            <person name="Carucci D.J."/>
        </authorList>
    </citation>
    <scope>NUCLEOTIDE SEQUENCE [LARGE SCALE GENOMIC DNA]</scope>
    <source>
        <strain evidence="1 2">17XNL</strain>
    </source>
</reference>
<feature type="non-terminal residue" evidence="1">
    <location>
        <position position="1"/>
    </location>
</feature>
<dbReference type="EMBL" id="AABL01002396">
    <property type="protein sequence ID" value="EAA19164.1"/>
    <property type="molecule type" value="Genomic_DNA"/>
</dbReference>
<gene>
    <name evidence="1" type="ORF">PY06859</name>
</gene>
<name>Q7R9K3_PLAYO</name>
<organism evidence="1 2">
    <name type="scientific">Plasmodium yoelii yoelii</name>
    <dbReference type="NCBI Taxonomy" id="73239"/>
    <lineage>
        <taxon>Eukaryota</taxon>
        <taxon>Sar</taxon>
        <taxon>Alveolata</taxon>
        <taxon>Apicomplexa</taxon>
        <taxon>Aconoidasida</taxon>
        <taxon>Haemosporida</taxon>
        <taxon>Plasmodiidae</taxon>
        <taxon>Plasmodium</taxon>
        <taxon>Plasmodium (Vinckeia)</taxon>
    </lineage>
</organism>
<evidence type="ECO:0000313" key="1">
    <source>
        <dbReference type="EMBL" id="EAA19164.1"/>
    </source>
</evidence>